<dbReference type="PANTHER" id="PTHR23355">
    <property type="entry name" value="RIBONUCLEASE"/>
    <property type="match status" value="1"/>
</dbReference>
<evidence type="ECO:0000256" key="7">
    <source>
        <dbReference type="ARBA" id="ARBA00022884"/>
    </source>
</evidence>
<gene>
    <name evidence="8 10" type="primary">rnr</name>
    <name evidence="10" type="ORF">H9L01_02075</name>
</gene>
<evidence type="ECO:0000256" key="2">
    <source>
        <dbReference type="ARBA" id="ARBA00004496"/>
    </source>
</evidence>
<dbReference type="InterPro" id="IPR003029">
    <property type="entry name" value="S1_domain"/>
</dbReference>
<dbReference type="InterPro" id="IPR012340">
    <property type="entry name" value="NA-bd_OB-fold"/>
</dbReference>
<evidence type="ECO:0000256" key="4">
    <source>
        <dbReference type="ARBA" id="ARBA00022722"/>
    </source>
</evidence>
<dbReference type="PROSITE" id="PS01175">
    <property type="entry name" value="RIBONUCLEASE_II"/>
    <property type="match status" value="1"/>
</dbReference>
<evidence type="ECO:0000256" key="6">
    <source>
        <dbReference type="ARBA" id="ARBA00022839"/>
    </source>
</evidence>
<keyword evidence="4 8" id="KW-0540">Nuclease</keyword>
<dbReference type="AlphaFoldDB" id="A0A7G9S001"/>
<dbReference type="CDD" id="cd04471">
    <property type="entry name" value="S1_RNase_R"/>
    <property type="match status" value="1"/>
</dbReference>
<dbReference type="Pfam" id="PF08206">
    <property type="entry name" value="OB_RNB"/>
    <property type="match status" value="1"/>
</dbReference>
<evidence type="ECO:0000313" key="11">
    <source>
        <dbReference type="Proteomes" id="UP000515928"/>
    </source>
</evidence>
<dbReference type="HAMAP" id="MF_01895">
    <property type="entry name" value="RNase_R"/>
    <property type="match status" value="1"/>
</dbReference>
<dbReference type="Pfam" id="PF17876">
    <property type="entry name" value="CSD2"/>
    <property type="match status" value="1"/>
</dbReference>
<dbReference type="EMBL" id="CP060715">
    <property type="protein sequence ID" value="QNN61176.1"/>
    <property type="molecule type" value="Genomic_DNA"/>
</dbReference>
<evidence type="ECO:0000256" key="8">
    <source>
        <dbReference type="HAMAP-Rule" id="MF_01895"/>
    </source>
</evidence>
<dbReference type="PANTHER" id="PTHR23355:SF9">
    <property type="entry name" value="DIS3-LIKE EXONUCLEASE 2"/>
    <property type="match status" value="1"/>
</dbReference>
<dbReference type="Pfam" id="PF00773">
    <property type="entry name" value="RNB"/>
    <property type="match status" value="1"/>
</dbReference>
<comment type="similarity">
    <text evidence="8">Belongs to the RNR ribonuclease family. RNase R subfamily.</text>
</comment>
<dbReference type="Pfam" id="PF00575">
    <property type="entry name" value="S1"/>
    <property type="match status" value="1"/>
</dbReference>
<dbReference type="InterPro" id="IPR004476">
    <property type="entry name" value="RNase_II/RNase_R"/>
</dbReference>
<comment type="subcellular location">
    <subcellularLocation>
        <location evidence="2 8">Cytoplasm</location>
    </subcellularLocation>
</comment>
<dbReference type="GO" id="GO:0008859">
    <property type="term" value="F:exoribonuclease II activity"/>
    <property type="evidence" value="ECO:0007669"/>
    <property type="project" value="UniProtKB-UniRule"/>
</dbReference>
<dbReference type="InterPro" id="IPR050180">
    <property type="entry name" value="RNR_Ribonuclease"/>
</dbReference>
<dbReference type="PROSITE" id="PS50126">
    <property type="entry name" value="S1"/>
    <property type="match status" value="1"/>
</dbReference>
<dbReference type="InterPro" id="IPR001900">
    <property type="entry name" value="RNase_II/R"/>
</dbReference>
<organism evidence="10 11">
    <name type="scientific">Erysipelothrix inopinata</name>
    <dbReference type="NCBI Taxonomy" id="225084"/>
    <lineage>
        <taxon>Bacteria</taxon>
        <taxon>Bacillati</taxon>
        <taxon>Bacillota</taxon>
        <taxon>Erysipelotrichia</taxon>
        <taxon>Erysipelotrichales</taxon>
        <taxon>Erysipelotrichaceae</taxon>
        <taxon>Erysipelothrix</taxon>
    </lineage>
</organism>
<dbReference type="InterPro" id="IPR013223">
    <property type="entry name" value="RNase_B_OB_dom"/>
</dbReference>
<dbReference type="SMART" id="SM00316">
    <property type="entry name" value="S1"/>
    <property type="match status" value="1"/>
</dbReference>
<sequence length="700" mass="80342">MTNNNYELIKNALRQSKQLQTLEVWIESFSQMFGFSVSEVKHLLDDLVDDESIYIDEVVYLLDPNIYTIGTFRVVRENFGFVENDLKSVYVGKDDFNQAMDMDTVLVSVSVKDDKEYGKIVKVIKRNRDVILGTMKFKNKKLTFIPYDLKITQAVEYQAGTMKLQEGQRVIGKITHVDDVIHCDIIDVLGSADEPGMDVRSVLFVYGIDVEFNDDVLKEIPNIPQEVDSSVLGRRMDHRDQYVITIDGEDAKDLDDAIYMEAKGNGYRLYVHIADVAHYVQAGSVIDKSALERSSSVYMVDRVVPMLPKELSNGVCSLHPNVERFVMTCQIDLDFNGGVIDYNIYESIITSKRRMSYNEVNSGEDLGEVQEMIDMMLDCASRLQYRREQAGSIGFDSDESQFIIDSKGNVLDVFRRKTGEAEEMIEAFMVCANEVVASHCKHQSIPILYRVHEKPTKEKMQELSHTLRILGYRMKGSLDDVHPKTIQKALEFFEGKPEYPVVSRLMLRSMSKAKYSETPVGHFGLALEDYAHFTSPIRRYPDLLLHQRLKKYLLNHDFSHFEQDELATIEAGKHTSSKERSILEAERQVEKIKKAQFMSDKIGERYTGFISGVSNFGIFVELPNTIEGLVHVRTLRDDYYQYDAAAQKMMGERTKKVYAVGQQVKVKLVAVDELEHSIQFEFIEPRKRGVKHHGRRRKKS</sequence>
<dbReference type="Gene3D" id="2.40.50.140">
    <property type="entry name" value="Nucleic acid-binding proteins"/>
    <property type="match status" value="2"/>
</dbReference>
<dbReference type="GO" id="GO:0003723">
    <property type="term" value="F:RNA binding"/>
    <property type="evidence" value="ECO:0007669"/>
    <property type="project" value="UniProtKB-UniRule"/>
</dbReference>
<dbReference type="KEGG" id="eio:H9L01_02075"/>
<dbReference type="NCBIfam" id="TIGR02063">
    <property type="entry name" value="RNase_R"/>
    <property type="match status" value="1"/>
</dbReference>
<comment type="catalytic activity">
    <reaction evidence="1 8">
        <text>Exonucleolytic cleavage in the 3'- to 5'-direction to yield nucleoside 5'-phosphates.</text>
        <dbReference type="EC" id="3.1.13.1"/>
    </reaction>
</comment>
<name>A0A7G9S001_9FIRM</name>
<keyword evidence="3 8" id="KW-0963">Cytoplasm</keyword>
<dbReference type="GO" id="GO:0005829">
    <property type="term" value="C:cytosol"/>
    <property type="evidence" value="ECO:0007669"/>
    <property type="project" value="TreeGrafter"/>
</dbReference>
<keyword evidence="5 8" id="KW-0378">Hydrolase</keyword>
<reference evidence="10 11" key="1">
    <citation type="submission" date="2020-08" db="EMBL/GenBank/DDBJ databases">
        <title>Genome sequence of Erysipelothrix inopinata DSM 15511T.</title>
        <authorList>
            <person name="Hyun D.-W."/>
            <person name="Bae J.-W."/>
        </authorList>
    </citation>
    <scope>NUCLEOTIDE SEQUENCE [LARGE SCALE GENOMIC DNA]</scope>
    <source>
        <strain evidence="10 11">DSM 15511</strain>
    </source>
</reference>
<dbReference type="GO" id="GO:0006402">
    <property type="term" value="P:mRNA catabolic process"/>
    <property type="evidence" value="ECO:0007669"/>
    <property type="project" value="TreeGrafter"/>
</dbReference>
<evidence type="ECO:0000256" key="5">
    <source>
        <dbReference type="ARBA" id="ARBA00022801"/>
    </source>
</evidence>
<dbReference type="NCBIfam" id="TIGR00358">
    <property type="entry name" value="3_prime_RNase"/>
    <property type="match status" value="1"/>
</dbReference>
<feature type="domain" description="S1 motif" evidence="9">
    <location>
        <begin position="603"/>
        <end position="683"/>
    </location>
</feature>
<dbReference type="Proteomes" id="UP000515928">
    <property type="component" value="Chromosome"/>
</dbReference>
<keyword evidence="7 8" id="KW-0694">RNA-binding</keyword>
<dbReference type="InterPro" id="IPR022966">
    <property type="entry name" value="RNase_II/R_CS"/>
</dbReference>
<keyword evidence="11" id="KW-1185">Reference proteome</keyword>
<protein>
    <recommendedName>
        <fullName evidence="8">Ribonuclease R</fullName>
        <shortName evidence="8">RNase R</shortName>
        <ecNumber evidence="8">3.1.13.1</ecNumber>
    </recommendedName>
</protein>
<evidence type="ECO:0000313" key="10">
    <source>
        <dbReference type="EMBL" id="QNN61176.1"/>
    </source>
</evidence>
<evidence type="ECO:0000256" key="3">
    <source>
        <dbReference type="ARBA" id="ARBA00022490"/>
    </source>
</evidence>
<comment type="function">
    <text evidence="8">3'-5' exoribonuclease that releases 5'-nucleoside monophosphates and is involved in maturation of structured RNAs.</text>
</comment>
<dbReference type="InterPro" id="IPR011805">
    <property type="entry name" value="RNase_R"/>
</dbReference>
<dbReference type="SUPFAM" id="SSF50249">
    <property type="entry name" value="Nucleic acid-binding proteins"/>
    <property type="match status" value="4"/>
</dbReference>
<dbReference type="RefSeq" id="WP_187534368.1">
    <property type="nucleotide sequence ID" value="NZ_CBCSHU010000001.1"/>
</dbReference>
<dbReference type="InterPro" id="IPR040476">
    <property type="entry name" value="CSD2"/>
</dbReference>
<keyword evidence="6 8" id="KW-0269">Exonuclease</keyword>
<evidence type="ECO:0000256" key="1">
    <source>
        <dbReference type="ARBA" id="ARBA00001849"/>
    </source>
</evidence>
<dbReference type="SMART" id="SM00955">
    <property type="entry name" value="RNB"/>
    <property type="match status" value="1"/>
</dbReference>
<proteinExistence type="inferred from homology"/>
<dbReference type="EC" id="3.1.13.1" evidence="8"/>
<evidence type="ECO:0000259" key="9">
    <source>
        <dbReference type="PROSITE" id="PS50126"/>
    </source>
</evidence>
<accession>A0A7G9S001</accession>